<feature type="domain" description="FAD-dependent urate hydroxylase HpyO/Asp monooxygenase CreE-like FAD/NAD(P)-binding" evidence="1">
    <location>
        <begin position="14"/>
        <end position="200"/>
    </location>
</feature>
<dbReference type="InterPro" id="IPR036188">
    <property type="entry name" value="FAD/NAD-bd_sf"/>
</dbReference>
<dbReference type="AlphaFoldDB" id="A0A7I9YNN6"/>
<dbReference type="Gene3D" id="3.50.50.60">
    <property type="entry name" value="FAD/NAD(P)-binding domain"/>
    <property type="match status" value="1"/>
</dbReference>
<evidence type="ECO:0000313" key="3">
    <source>
        <dbReference type="Proteomes" id="UP000465360"/>
    </source>
</evidence>
<proteinExistence type="predicted"/>
<gene>
    <name evidence="2" type="ORF">MBOU_22790</name>
</gene>
<comment type="caution">
    <text evidence="2">The sequence shown here is derived from an EMBL/GenBank/DDBJ whole genome shotgun (WGS) entry which is preliminary data.</text>
</comment>
<sequence length="539" mass="59473">MTAAMSTDCTFDIVFIGSGIACSMTLLELAQALLDGSATPAKLRIAVVERDEQFWCGIPYGPRTSPRSLAIQKLDEFVHEPERSAYISWLERNKARWLATFRERGADAAARWIRDNGEAVTDNRWGELYLPRYLFGLFIAEQVDAAIAALRKRDLADLITIRAEAVSARSVTGRHIIGLRTAEGGSTEIEADKVVMATGSPPSKPLAGRGSNPVSGAAFTYINDLYEPCEEGNLGRLREALDRVEQPDQRNVLVVGSNATSLEVLYLMRHDRRIRERLHSITVISRSGMLPYMICEEPPEFEFPWLNELLAMEAPRAVDLMAAIRADLEIAEKRALNLADLYAAIGVLLGQALSKMDRVEQEEFYCEHGMNFTKLVRRAGRDCRQASDELAAAGKLTMLAGEVLRVDACPSGEPFARVTYRTAGSERTHPDSFAAVVNCAGFEELDACSAPFLVSAMQNGLCRPNRTNRGLLVNGDFEASPNFYVVGPLLGGNFNSNIRFWHVENAPRIRSLAKSLAAHLVASLQPHEPSTRLNLCLTE</sequence>
<dbReference type="SUPFAM" id="SSF51905">
    <property type="entry name" value="FAD/NAD(P)-binding domain"/>
    <property type="match status" value="1"/>
</dbReference>
<name>A0A7I9YNN6_MYCBU</name>
<evidence type="ECO:0000313" key="2">
    <source>
        <dbReference type="EMBL" id="GFG90237.1"/>
    </source>
</evidence>
<dbReference type="PANTHER" id="PTHR40254:SF1">
    <property type="entry name" value="BLR0577 PROTEIN"/>
    <property type="match status" value="1"/>
</dbReference>
<dbReference type="Proteomes" id="UP000465360">
    <property type="component" value="Unassembled WGS sequence"/>
</dbReference>
<evidence type="ECO:0000259" key="1">
    <source>
        <dbReference type="Pfam" id="PF13454"/>
    </source>
</evidence>
<dbReference type="Pfam" id="PF13454">
    <property type="entry name" value="NAD_binding_9"/>
    <property type="match status" value="1"/>
</dbReference>
<dbReference type="EMBL" id="BLKZ01000001">
    <property type="protein sequence ID" value="GFG90237.1"/>
    <property type="molecule type" value="Genomic_DNA"/>
</dbReference>
<accession>A0A7I9YNN6</accession>
<organism evidence="2 3">
    <name type="scientific">Mycobacterium bourgelatii</name>
    <dbReference type="NCBI Taxonomy" id="1273442"/>
    <lineage>
        <taxon>Bacteria</taxon>
        <taxon>Bacillati</taxon>
        <taxon>Actinomycetota</taxon>
        <taxon>Actinomycetes</taxon>
        <taxon>Mycobacteriales</taxon>
        <taxon>Mycobacteriaceae</taxon>
        <taxon>Mycobacterium</taxon>
    </lineage>
</organism>
<dbReference type="PANTHER" id="PTHR40254">
    <property type="entry name" value="BLR0577 PROTEIN"/>
    <property type="match status" value="1"/>
</dbReference>
<protein>
    <recommendedName>
        <fullName evidence="1">FAD-dependent urate hydroxylase HpyO/Asp monooxygenase CreE-like FAD/NAD(P)-binding domain-containing protein</fullName>
    </recommendedName>
</protein>
<reference evidence="2 3" key="1">
    <citation type="journal article" date="2019" name="Emerg. Microbes Infect.">
        <title>Comprehensive subspecies identification of 175 nontuberculous mycobacteria species based on 7547 genomic profiles.</title>
        <authorList>
            <person name="Matsumoto Y."/>
            <person name="Kinjo T."/>
            <person name="Motooka D."/>
            <person name="Nabeya D."/>
            <person name="Jung N."/>
            <person name="Uechi K."/>
            <person name="Horii T."/>
            <person name="Iida T."/>
            <person name="Fujita J."/>
            <person name="Nakamura S."/>
        </authorList>
    </citation>
    <scope>NUCLEOTIDE SEQUENCE [LARGE SCALE GENOMIC DNA]</scope>
    <source>
        <strain evidence="2 3">JCM 30725</strain>
    </source>
</reference>
<keyword evidence="3" id="KW-1185">Reference proteome</keyword>
<dbReference type="InterPro" id="IPR038732">
    <property type="entry name" value="HpyO/CreE_NAD-binding"/>
</dbReference>
<dbReference type="InterPro" id="IPR052189">
    <property type="entry name" value="L-asp_N-monooxygenase_NS-form"/>
</dbReference>